<dbReference type="InterPro" id="IPR052189">
    <property type="entry name" value="L-asp_N-monooxygenase_NS-form"/>
</dbReference>
<feature type="domain" description="FAD-dependent urate hydroxylase HpyO/Asp monooxygenase CreE-like FAD/NAD(P)-binding" evidence="2">
    <location>
        <begin position="200"/>
        <end position="362"/>
    </location>
</feature>
<dbReference type="EMBL" id="BMWC01000001">
    <property type="protein sequence ID" value="GGW82146.1"/>
    <property type="molecule type" value="Genomic_DNA"/>
</dbReference>
<dbReference type="PANTHER" id="PTHR40254:SF1">
    <property type="entry name" value="BLR0577 PROTEIN"/>
    <property type="match status" value="1"/>
</dbReference>
<name>A0ABQ2WVN5_9ACTN</name>
<evidence type="ECO:0000313" key="4">
    <source>
        <dbReference type="Proteomes" id="UP000617743"/>
    </source>
</evidence>
<feature type="region of interest" description="Disordered" evidence="1">
    <location>
        <begin position="1"/>
        <end position="189"/>
    </location>
</feature>
<dbReference type="InterPro" id="IPR038732">
    <property type="entry name" value="HpyO/CreE_NAD-binding"/>
</dbReference>
<keyword evidence="4" id="KW-1185">Reference proteome</keyword>
<feature type="compositionally biased region" description="Acidic residues" evidence="1">
    <location>
        <begin position="1"/>
        <end position="18"/>
    </location>
</feature>
<evidence type="ECO:0000256" key="1">
    <source>
        <dbReference type="SAM" id="MobiDB-lite"/>
    </source>
</evidence>
<evidence type="ECO:0000259" key="2">
    <source>
        <dbReference type="Pfam" id="PF13454"/>
    </source>
</evidence>
<organism evidence="3 4">
    <name type="scientific">Streptomyces lomondensis</name>
    <dbReference type="NCBI Taxonomy" id="68229"/>
    <lineage>
        <taxon>Bacteria</taxon>
        <taxon>Bacillati</taxon>
        <taxon>Actinomycetota</taxon>
        <taxon>Actinomycetes</taxon>
        <taxon>Kitasatosporales</taxon>
        <taxon>Streptomycetaceae</taxon>
        <taxon>Streptomyces</taxon>
    </lineage>
</organism>
<comment type="caution">
    <text evidence="3">The sequence shown here is derived from an EMBL/GenBank/DDBJ whole genome shotgun (WGS) entry which is preliminary data.</text>
</comment>
<dbReference type="Proteomes" id="UP000617743">
    <property type="component" value="Unassembled WGS sequence"/>
</dbReference>
<reference evidence="4" key="1">
    <citation type="journal article" date="2019" name="Int. J. Syst. Evol. Microbiol.">
        <title>The Global Catalogue of Microorganisms (GCM) 10K type strain sequencing project: providing services to taxonomists for standard genome sequencing and annotation.</title>
        <authorList>
            <consortium name="The Broad Institute Genomics Platform"/>
            <consortium name="The Broad Institute Genome Sequencing Center for Infectious Disease"/>
            <person name="Wu L."/>
            <person name="Ma J."/>
        </authorList>
    </citation>
    <scope>NUCLEOTIDE SEQUENCE [LARGE SCALE GENOMIC DNA]</scope>
    <source>
        <strain evidence="4">JCM 4866</strain>
    </source>
</reference>
<proteinExistence type="predicted"/>
<feature type="compositionally biased region" description="Low complexity" evidence="1">
    <location>
        <begin position="19"/>
        <end position="150"/>
    </location>
</feature>
<feature type="compositionally biased region" description="Low complexity" evidence="1">
    <location>
        <begin position="170"/>
        <end position="186"/>
    </location>
</feature>
<accession>A0ABQ2WVN5</accession>
<gene>
    <name evidence="3" type="ORF">GCM10010383_07870</name>
</gene>
<evidence type="ECO:0000313" key="3">
    <source>
        <dbReference type="EMBL" id="GGW82146.1"/>
    </source>
</evidence>
<protein>
    <recommendedName>
        <fullName evidence="2">FAD-dependent urate hydroxylase HpyO/Asp monooxygenase CreE-like FAD/NAD(P)-binding domain-containing protein</fullName>
    </recommendedName>
</protein>
<sequence length="828" mass="87582">MSAPPEETEEYTPAEESEASIPAGEGEIPAPAGEGEVPAPATEGEIPAPAEEAELSASAAESEASTPADQSRVPAPAEQDQAPAPAEAGQAPAPAAESEAPTPAEQNQAPAPAEAGQKSASAETGQAPAPAEAGQAPAPAAESEAPTPAEQDQAPARAETGQISAPAETGQAPAPAQAGQASSPAGRTEDSVAAGAVSIALVGAGPRGTSVLERLCASAPGLLPPGTRLTVHVIDPDPPGPGRVWRTAQSSELLMNTVACQVTLFTDDSVDCSGPIRPGPSLYEWARGTLGPDEYPTRADYGRYLEWVFAEVVRDAPGTVRVETHRARATRLDDMPDGRQALTLDDGRTLTGLSAVVLAQGHLPTTADRTQRRLTAHAARHGLRHIPPANPADVDLSAIPPGEPVLLRGLGLNFFDHTALLTTGRGGRFVRDARGLRYLPSGREPRLYAGSRRGIPYQARGDNEKGPYGRHVPLVLTPEVIAGFRKRADSGEAPDFLAEIWPLVAKEVETVYYCALLRAETSAARAGEGGRGREFADRFLAVPHGDPQEALLLDEFGVPDAGRWCWERVSRPYAGRDFAHPGEWGDWLLSYLRQDAAQAALGNVRGPLKAALDVLRDLRNELRLIVDHGGLAGVSRRDHLDRWYTPLNAFLSIGPPRRRVEELAALVEAGVVRVLGPRLQVADADGAWTAYSPDVPGSAVRVRTLIEARLPEPDLRRTADELLAGLLRTGQCRPHTVDGYETGGLDVTRRPYHLIDRQGVAHTRRLAFGVPTEGVHWVTAAGARPGVDSVTLSDADAVARTALRAAEAEIGPRPEVKQWPNVELASIN</sequence>
<dbReference type="Pfam" id="PF13454">
    <property type="entry name" value="NAD_binding_9"/>
    <property type="match status" value="1"/>
</dbReference>
<dbReference type="PANTHER" id="PTHR40254">
    <property type="entry name" value="BLR0577 PROTEIN"/>
    <property type="match status" value="1"/>
</dbReference>